<evidence type="ECO:0000256" key="2">
    <source>
        <dbReference type="ARBA" id="ARBA00022487"/>
    </source>
</evidence>
<keyword evidence="3" id="KW-0479">Metal-binding</keyword>
<dbReference type="PANTHER" id="PTHR33938:SF15">
    <property type="entry name" value="FERULOYL ESTERASE B-RELATED"/>
    <property type="match status" value="1"/>
</dbReference>
<reference evidence="8 9" key="1">
    <citation type="submission" date="2014-05" db="EMBL/GenBank/DDBJ databases">
        <title>Whole genome shotgun sequence of Rhizobium rhizogenes NBRC 13257.</title>
        <authorList>
            <person name="Katano-Makiyama Y."/>
            <person name="Hosoyama A."/>
            <person name="Hashimoto M."/>
            <person name="Hosoyama Y."/>
            <person name="Noguchi M."/>
            <person name="Tsuchikane K."/>
            <person name="Kimura A."/>
            <person name="Ohji S."/>
            <person name="Ichikawa N."/>
            <person name="Yamazoe A."/>
            <person name="Fujita N."/>
        </authorList>
    </citation>
    <scope>NUCLEOTIDE SEQUENCE [LARGE SCALE GENOMIC DNA]</scope>
    <source>
        <strain evidence="8 9">NBRC 13257</strain>
    </source>
</reference>
<keyword evidence="2" id="KW-0719">Serine esterase</keyword>
<gene>
    <name evidence="8" type="ORF">RRH01S_23_00080</name>
</gene>
<keyword evidence="7" id="KW-1015">Disulfide bond</keyword>
<dbReference type="PANTHER" id="PTHR33938">
    <property type="entry name" value="FERULOYL ESTERASE B-RELATED"/>
    <property type="match status" value="1"/>
</dbReference>
<comment type="similarity">
    <text evidence="1">Belongs to the tannase family.</text>
</comment>
<dbReference type="RefSeq" id="WP_042476567.1">
    <property type="nucleotide sequence ID" value="NZ_BAYX01000023.1"/>
</dbReference>
<evidence type="ECO:0000256" key="7">
    <source>
        <dbReference type="ARBA" id="ARBA00023157"/>
    </source>
</evidence>
<organism evidence="8 9">
    <name type="scientific">Rhizobium rhizogenes NBRC 13257</name>
    <dbReference type="NCBI Taxonomy" id="1220581"/>
    <lineage>
        <taxon>Bacteria</taxon>
        <taxon>Pseudomonadati</taxon>
        <taxon>Pseudomonadota</taxon>
        <taxon>Alphaproteobacteria</taxon>
        <taxon>Hyphomicrobiales</taxon>
        <taxon>Rhizobiaceae</taxon>
        <taxon>Rhizobium/Agrobacterium group</taxon>
        <taxon>Rhizobium</taxon>
    </lineage>
</organism>
<evidence type="ECO:0000256" key="6">
    <source>
        <dbReference type="ARBA" id="ARBA00022837"/>
    </source>
</evidence>
<comment type="caution">
    <text evidence="8">The sequence shown here is derived from an EMBL/GenBank/DDBJ whole genome shotgun (WGS) entry which is preliminary data.</text>
</comment>
<evidence type="ECO:0000313" key="8">
    <source>
        <dbReference type="EMBL" id="GAJ96502.1"/>
    </source>
</evidence>
<dbReference type="Pfam" id="PF07519">
    <property type="entry name" value="Tannase"/>
    <property type="match status" value="1"/>
</dbReference>
<dbReference type="GO" id="GO:0046872">
    <property type="term" value="F:metal ion binding"/>
    <property type="evidence" value="ECO:0007669"/>
    <property type="project" value="UniProtKB-KW"/>
</dbReference>
<evidence type="ECO:0000256" key="1">
    <source>
        <dbReference type="ARBA" id="ARBA00006249"/>
    </source>
</evidence>
<dbReference type="AlphaFoldDB" id="A0AA87QFY0"/>
<dbReference type="InterPro" id="IPR011118">
    <property type="entry name" value="Tannase/feruloyl_esterase"/>
</dbReference>
<evidence type="ECO:0000313" key="9">
    <source>
        <dbReference type="Proteomes" id="UP000026941"/>
    </source>
</evidence>
<keyword evidence="5" id="KW-0378">Hydrolase</keyword>
<evidence type="ECO:0000256" key="4">
    <source>
        <dbReference type="ARBA" id="ARBA00022729"/>
    </source>
</evidence>
<accession>A0AA87QFY0</accession>
<dbReference type="GO" id="GO:0052689">
    <property type="term" value="F:carboxylic ester hydrolase activity"/>
    <property type="evidence" value="ECO:0007669"/>
    <property type="project" value="UniProtKB-KW"/>
</dbReference>
<protein>
    <submittedName>
        <fullName evidence="8">Esterase</fullName>
    </submittedName>
</protein>
<evidence type="ECO:0000256" key="5">
    <source>
        <dbReference type="ARBA" id="ARBA00022801"/>
    </source>
</evidence>
<dbReference type="InterPro" id="IPR029058">
    <property type="entry name" value="AB_hydrolase_fold"/>
</dbReference>
<name>A0AA87QFY0_RHIRH</name>
<evidence type="ECO:0000256" key="3">
    <source>
        <dbReference type="ARBA" id="ARBA00022723"/>
    </source>
</evidence>
<sequence>MFFKSNYHRLPIWVVGILLIGLASTVGTVTARSETRLAVARTTDGLACDDGLKTSFRPDALTTVLLVKAFYKGDPLLLSGSPAERTPKAANDLCLVKLNIGPGNPGPQGAPSTSSGIGIEIWLPTSTNWNGRIHVMGGGGWAGRTQASLTELALDSAGVPGSPAEAAGVEGAVTATTDTGHSFALKGVENPTGGNGSFGMLPDGRINTVLWHDFSERAIHEMAIKTKALTLAFYGQDARYSYWDGFSTGGRQGLKEAQINPQDFDGILVGAPAINWTRFITSDLNPQVIMQRDLGGAKLSKAELDAVSIAAIRSCDKVGSVHLGYILDPAECRYDPTTDRSVLCASEGGQGVPGKCVTRPEAMAFNKIWYGQTPDGTAPLPALDNGFGSQLSGQQQWFGLARGTNLNLLAGPTPFAVSSDLVAMELGDPTLATPAFINARGNGSDRWEDISFARLKTAQDDGVALQHTFANINTDSADLSAFRARGGKILMYHGLSDFLIPPQGSMNYYNRVVEQMGGLDAVQSFYRLYLIPGMAHAILNGTANPDAAPPLPQHDELYALLTSWVEKSQAPGRYKVSNNRAGDLRTFPLCIYPQRPVLVGKEPLRAESYRCS</sequence>
<keyword evidence="6" id="KW-0106">Calcium</keyword>
<dbReference type="Proteomes" id="UP000026941">
    <property type="component" value="Unassembled WGS sequence"/>
</dbReference>
<proteinExistence type="inferred from homology"/>
<dbReference type="SUPFAM" id="SSF53474">
    <property type="entry name" value="alpha/beta-Hydrolases"/>
    <property type="match status" value="1"/>
</dbReference>
<keyword evidence="4" id="KW-0732">Signal</keyword>
<dbReference type="EMBL" id="BAYX01000023">
    <property type="protein sequence ID" value="GAJ96502.1"/>
    <property type="molecule type" value="Genomic_DNA"/>
</dbReference>